<dbReference type="Pfam" id="PF00083">
    <property type="entry name" value="Sugar_tr"/>
    <property type="match status" value="1"/>
</dbReference>
<dbReference type="GO" id="GO:0016020">
    <property type="term" value="C:membrane"/>
    <property type="evidence" value="ECO:0007669"/>
    <property type="project" value="UniProtKB-SubCell"/>
</dbReference>
<evidence type="ECO:0000256" key="8">
    <source>
        <dbReference type="SAM" id="Phobius"/>
    </source>
</evidence>
<evidence type="ECO:0000256" key="4">
    <source>
        <dbReference type="ARBA" id="ARBA00022692"/>
    </source>
</evidence>
<dbReference type="PANTHER" id="PTHR48022:SF11">
    <property type="entry name" value="MONOSACCHARIDE TRANSPORTER (HXT8), PUTATIVE (AFU_ORTHOLOGUE AFUA_2G08120)-RELATED"/>
    <property type="match status" value="1"/>
</dbReference>
<reference evidence="10 11" key="1">
    <citation type="submission" date="2017-03" db="EMBL/GenBank/DDBJ databases">
        <title>Genomes of endolithic fungi from Antarctica.</title>
        <authorList>
            <person name="Coleine C."/>
            <person name="Masonjones S."/>
            <person name="Stajich J.E."/>
        </authorList>
    </citation>
    <scope>NUCLEOTIDE SEQUENCE [LARGE SCALE GENOMIC DNA]</scope>
    <source>
        <strain evidence="10 11">CCFEE 6314</strain>
    </source>
</reference>
<dbReference type="GO" id="GO:0005351">
    <property type="term" value="F:carbohydrate:proton symporter activity"/>
    <property type="evidence" value="ECO:0007669"/>
    <property type="project" value="TreeGrafter"/>
</dbReference>
<evidence type="ECO:0000313" key="11">
    <source>
        <dbReference type="Proteomes" id="UP000288859"/>
    </source>
</evidence>
<dbReference type="VEuPathDB" id="FungiDB:PV10_06433"/>
<feature type="transmembrane region" description="Helical" evidence="8">
    <location>
        <begin position="147"/>
        <end position="170"/>
    </location>
</feature>
<dbReference type="EMBL" id="NAJM01000007">
    <property type="protein sequence ID" value="RVX73581.1"/>
    <property type="molecule type" value="Genomic_DNA"/>
</dbReference>
<comment type="similarity">
    <text evidence="2 7">Belongs to the major facilitator superfamily. Sugar transporter (TC 2.A.1.1) family.</text>
</comment>
<feature type="transmembrane region" description="Helical" evidence="8">
    <location>
        <begin position="114"/>
        <end position="135"/>
    </location>
</feature>
<comment type="caution">
    <text evidence="10">The sequence shown here is derived from an EMBL/GenBank/DDBJ whole genome shotgun (WGS) entry which is preliminary data.</text>
</comment>
<dbReference type="InterPro" id="IPR003663">
    <property type="entry name" value="Sugar/inositol_transpt"/>
</dbReference>
<accession>A0A438NCU0</accession>
<protein>
    <recommendedName>
        <fullName evidence="9">Major facilitator superfamily (MFS) profile domain-containing protein</fullName>
    </recommendedName>
</protein>
<keyword evidence="4 8" id="KW-0812">Transmembrane</keyword>
<feature type="transmembrane region" description="Helical" evidence="8">
    <location>
        <begin position="403"/>
        <end position="423"/>
    </location>
</feature>
<dbReference type="SUPFAM" id="SSF103473">
    <property type="entry name" value="MFS general substrate transporter"/>
    <property type="match status" value="1"/>
</dbReference>
<name>A0A438NCU0_EXOME</name>
<dbReference type="PANTHER" id="PTHR48022">
    <property type="entry name" value="PLASTIDIC GLUCOSE TRANSPORTER 4"/>
    <property type="match status" value="1"/>
</dbReference>
<dbReference type="Gene3D" id="1.20.1250.20">
    <property type="entry name" value="MFS general substrate transporter like domains"/>
    <property type="match status" value="1"/>
</dbReference>
<feature type="transmembrane region" description="Helical" evidence="8">
    <location>
        <begin position="88"/>
        <end position="108"/>
    </location>
</feature>
<evidence type="ECO:0000256" key="3">
    <source>
        <dbReference type="ARBA" id="ARBA00022448"/>
    </source>
</evidence>
<keyword evidence="5 8" id="KW-1133">Transmembrane helix</keyword>
<keyword evidence="6 8" id="KW-0472">Membrane</keyword>
<feature type="transmembrane region" description="Helical" evidence="8">
    <location>
        <begin position="266"/>
        <end position="291"/>
    </location>
</feature>
<feature type="transmembrane region" description="Helical" evidence="8">
    <location>
        <begin position="58"/>
        <end position="81"/>
    </location>
</feature>
<feature type="domain" description="Major facilitator superfamily (MFS) profile" evidence="9">
    <location>
        <begin position="16"/>
        <end position="460"/>
    </location>
</feature>
<evidence type="ECO:0000256" key="1">
    <source>
        <dbReference type="ARBA" id="ARBA00004141"/>
    </source>
</evidence>
<evidence type="ECO:0000256" key="5">
    <source>
        <dbReference type="ARBA" id="ARBA00022989"/>
    </source>
</evidence>
<gene>
    <name evidence="10" type="ORF">B0A52_02469</name>
</gene>
<dbReference type="OrthoDB" id="6612291at2759"/>
<proteinExistence type="inferred from homology"/>
<sequence length="505" mass="55050">MSLVAKYKFRPMNMLFTALGGLGSVCYGYNAMVISSTLAQPSFIHYMGLDQREDANDLIGLTGSLFQLGGFIGTFFISFFADRWGRRVGLAVPAAMLVVSAAILAGSVHIGMFIAGRFLAGAGACMIVSAVTLWISEIVPPKVRGSFVNVNGASILIGGAMSAWIGYGFGQLHPGDLDSNQWRAPLALAALPPLVLLSFLSWLPESPRWLVKEGRDEDAKRALSRLCVPEEAADEFLQIHLQLEHDRHLESSYMSILTKPSYRKRAILAMLTTISTQMTGPLVIVNYGPIIYSTLGFDTNKQLIYQAGWILTGLAGGLISLFIVDMISRPKLFAVGIVGSVTMLAIEAALVATYAPNPEALENPNTAALQAAVAMFYVYILYFEATLQGVQFVYLGEIFPMHLRAKGVGIGIAALCAINIMWLQVAPTAFANIGWKFYLCFIIPGTAMAIMILIFWPNTKQMPLEEIAALFGDEVERVEQHTQDEKALSVHEASLDYNEKAKTVN</sequence>
<evidence type="ECO:0000256" key="6">
    <source>
        <dbReference type="ARBA" id="ARBA00023136"/>
    </source>
</evidence>
<dbReference type="PROSITE" id="PS50850">
    <property type="entry name" value="MFS"/>
    <property type="match status" value="1"/>
</dbReference>
<evidence type="ECO:0000256" key="7">
    <source>
        <dbReference type="RuleBase" id="RU003346"/>
    </source>
</evidence>
<organism evidence="10 11">
    <name type="scientific">Exophiala mesophila</name>
    <name type="common">Black yeast-like fungus</name>
    <dbReference type="NCBI Taxonomy" id="212818"/>
    <lineage>
        <taxon>Eukaryota</taxon>
        <taxon>Fungi</taxon>
        <taxon>Dikarya</taxon>
        <taxon>Ascomycota</taxon>
        <taxon>Pezizomycotina</taxon>
        <taxon>Eurotiomycetes</taxon>
        <taxon>Chaetothyriomycetidae</taxon>
        <taxon>Chaetothyriales</taxon>
        <taxon>Herpotrichiellaceae</taxon>
        <taxon>Exophiala</taxon>
    </lineage>
</organism>
<feature type="transmembrane region" description="Helical" evidence="8">
    <location>
        <begin position="182"/>
        <end position="203"/>
    </location>
</feature>
<evidence type="ECO:0000256" key="2">
    <source>
        <dbReference type="ARBA" id="ARBA00010992"/>
    </source>
</evidence>
<dbReference type="InterPro" id="IPR020846">
    <property type="entry name" value="MFS_dom"/>
</dbReference>
<dbReference type="PRINTS" id="PR00171">
    <property type="entry name" value="SUGRTRNSPORT"/>
</dbReference>
<dbReference type="PROSITE" id="PS00216">
    <property type="entry name" value="SUGAR_TRANSPORT_1"/>
    <property type="match status" value="1"/>
</dbReference>
<feature type="transmembrane region" description="Helical" evidence="8">
    <location>
        <begin position="435"/>
        <end position="456"/>
    </location>
</feature>
<dbReference type="InterPro" id="IPR005828">
    <property type="entry name" value="MFS_sugar_transport-like"/>
</dbReference>
<dbReference type="Proteomes" id="UP000288859">
    <property type="component" value="Unassembled WGS sequence"/>
</dbReference>
<comment type="subcellular location">
    <subcellularLocation>
        <location evidence="1">Membrane</location>
        <topology evidence="1">Multi-pass membrane protein</topology>
    </subcellularLocation>
</comment>
<dbReference type="InterPro" id="IPR050360">
    <property type="entry name" value="MFS_Sugar_Transporters"/>
</dbReference>
<keyword evidence="3 7" id="KW-0813">Transport</keyword>
<feature type="transmembrane region" description="Helical" evidence="8">
    <location>
        <begin position="303"/>
        <end position="325"/>
    </location>
</feature>
<evidence type="ECO:0000259" key="9">
    <source>
        <dbReference type="PROSITE" id="PS50850"/>
    </source>
</evidence>
<dbReference type="NCBIfam" id="TIGR00879">
    <property type="entry name" value="SP"/>
    <property type="match status" value="1"/>
</dbReference>
<evidence type="ECO:0000313" key="10">
    <source>
        <dbReference type="EMBL" id="RVX73581.1"/>
    </source>
</evidence>
<dbReference type="InterPro" id="IPR036259">
    <property type="entry name" value="MFS_trans_sf"/>
</dbReference>
<feature type="transmembrane region" description="Helical" evidence="8">
    <location>
        <begin position="332"/>
        <end position="355"/>
    </location>
</feature>
<dbReference type="AlphaFoldDB" id="A0A438NCU0"/>
<dbReference type="InterPro" id="IPR005829">
    <property type="entry name" value="Sugar_transporter_CS"/>
</dbReference>